<comment type="caution">
    <text evidence="1">The sequence shown here is derived from an EMBL/GenBank/DDBJ whole genome shotgun (WGS) entry which is preliminary data.</text>
</comment>
<evidence type="ECO:0000313" key="2">
    <source>
        <dbReference type="Proteomes" id="UP000091857"/>
    </source>
</evidence>
<keyword evidence="2" id="KW-1185">Reference proteome</keyword>
<evidence type="ECO:0000313" key="1">
    <source>
        <dbReference type="EMBL" id="KAG8660716.1"/>
    </source>
</evidence>
<name>A0ACB7ICA3_MANES</name>
<protein>
    <submittedName>
        <fullName evidence="1">Uncharacterized protein</fullName>
    </submittedName>
</protein>
<organism evidence="1 2">
    <name type="scientific">Manihot esculenta</name>
    <name type="common">Cassava</name>
    <name type="synonym">Jatropha manihot</name>
    <dbReference type="NCBI Taxonomy" id="3983"/>
    <lineage>
        <taxon>Eukaryota</taxon>
        <taxon>Viridiplantae</taxon>
        <taxon>Streptophyta</taxon>
        <taxon>Embryophyta</taxon>
        <taxon>Tracheophyta</taxon>
        <taxon>Spermatophyta</taxon>
        <taxon>Magnoliopsida</taxon>
        <taxon>eudicotyledons</taxon>
        <taxon>Gunneridae</taxon>
        <taxon>Pentapetalae</taxon>
        <taxon>rosids</taxon>
        <taxon>fabids</taxon>
        <taxon>Malpighiales</taxon>
        <taxon>Euphorbiaceae</taxon>
        <taxon>Crotonoideae</taxon>
        <taxon>Manihoteae</taxon>
        <taxon>Manihot</taxon>
    </lineage>
</organism>
<reference evidence="2" key="1">
    <citation type="journal article" date="2016" name="Nat. Biotechnol.">
        <title>Sequencing wild and cultivated cassava and related species reveals extensive interspecific hybridization and genetic diversity.</title>
        <authorList>
            <person name="Bredeson J.V."/>
            <person name="Lyons J.B."/>
            <person name="Prochnik S.E."/>
            <person name="Wu G.A."/>
            <person name="Ha C.M."/>
            <person name="Edsinger-Gonzales E."/>
            <person name="Grimwood J."/>
            <person name="Schmutz J."/>
            <person name="Rabbi I.Y."/>
            <person name="Egesi C."/>
            <person name="Nauluvula P."/>
            <person name="Lebot V."/>
            <person name="Ndunguru J."/>
            <person name="Mkamilo G."/>
            <person name="Bart R.S."/>
            <person name="Setter T.L."/>
            <person name="Gleadow R.M."/>
            <person name="Kulakow P."/>
            <person name="Ferguson M.E."/>
            <person name="Rounsley S."/>
            <person name="Rokhsar D.S."/>
        </authorList>
    </citation>
    <scope>NUCLEOTIDE SEQUENCE [LARGE SCALE GENOMIC DNA]</scope>
    <source>
        <strain evidence="2">cv. AM560-2</strain>
    </source>
</reference>
<gene>
    <name evidence="1" type="ORF">MANES_02G185350v8</name>
</gene>
<proteinExistence type="predicted"/>
<sequence>MPTAVYKNIDQINGLPRYFSRGLTIKSVKDQVKGTIQVDVEIKNSLGYSYSDNEELVDAMGVLYIWKK</sequence>
<accession>A0ACB7ICA3</accession>
<dbReference type="EMBL" id="CM004388">
    <property type="protein sequence ID" value="KAG8660716.1"/>
    <property type="molecule type" value="Genomic_DNA"/>
</dbReference>
<dbReference type="Proteomes" id="UP000091857">
    <property type="component" value="Chromosome 2"/>
</dbReference>